<dbReference type="STRING" id="1297617.IB211_00515c"/>
<dbReference type="Proteomes" id="UP000064844">
    <property type="component" value="Chromosome"/>
</dbReference>
<evidence type="ECO:0000313" key="2">
    <source>
        <dbReference type="Proteomes" id="UP000064844"/>
    </source>
</evidence>
<keyword evidence="2" id="KW-1185">Reference proteome</keyword>
<reference evidence="1 2" key="1">
    <citation type="journal article" date="2015" name="Nat. Commun.">
        <title>Production of butyrate from lysine and the Amadori product fructoselysine by a human gut commensal.</title>
        <authorList>
            <person name="Bui T.P."/>
            <person name="Ritari J."/>
            <person name="Boeren S."/>
            <person name="de Waard P."/>
            <person name="Plugge C.M."/>
            <person name="de Vos W.M."/>
        </authorList>
    </citation>
    <scope>NUCLEOTIDE SEQUENCE [LARGE SCALE GENOMIC DNA]</scope>
    <source>
        <strain evidence="1 2">AF211</strain>
    </source>
</reference>
<gene>
    <name evidence="1" type="ORF">IB211_00515c</name>
</gene>
<dbReference type="AlphaFoldDB" id="A0A0S2W0N1"/>
<reference evidence="2" key="2">
    <citation type="submission" date="2015-04" db="EMBL/GenBank/DDBJ databases">
        <title>A butyrogenic pathway from the amino acid lysine in a human gut commensal.</title>
        <authorList>
            <person name="de Vos W.M."/>
            <person name="Bui N.T.P."/>
            <person name="Plugge C.M."/>
            <person name="Ritari J."/>
        </authorList>
    </citation>
    <scope>NUCLEOTIDE SEQUENCE [LARGE SCALE GENOMIC DNA]</scope>
    <source>
        <strain evidence="2">AF211</strain>
    </source>
</reference>
<protein>
    <submittedName>
        <fullName evidence="1">Uncharacterized protein</fullName>
    </submittedName>
</protein>
<dbReference type="eggNOG" id="ENOG5032WIP">
    <property type="taxonomic scope" value="Bacteria"/>
</dbReference>
<proteinExistence type="predicted"/>
<accession>A0A0S2W0N1</accession>
<organism evidence="1 2">
    <name type="scientific">Intestinimonas butyriciproducens</name>
    <dbReference type="NCBI Taxonomy" id="1297617"/>
    <lineage>
        <taxon>Bacteria</taxon>
        <taxon>Bacillati</taxon>
        <taxon>Bacillota</taxon>
        <taxon>Clostridia</taxon>
        <taxon>Eubacteriales</taxon>
        <taxon>Intestinimonas</taxon>
    </lineage>
</organism>
<evidence type="ECO:0000313" key="1">
    <source>
        <dbReference type="EMBL" id="ALP92910.1"/>
    </source>
</evidence>
<name>A0A0S2W0N1_9FIRM</name>
<sequence length="176" mass="19519">MSLRAKLLRNLALILVLSWALRSFTSSYFTPEGAFRASEAAANHGPSTVAHVAEDGGTRWFLARYLDSWSFVPISRRGPFWTFGSRATLSMDDSRPVQAYFGDDISDGVLYGYRADPAVEALEFRFQTEGGPVSLWCRTFREDLFLCSAQGFVRDQALDCRAYGPGGALLWEGGII</sequence>
<dbReference type="RefSeq" id="WP_058116998.1">
    <property type="nucleotide sequence ID" value="NZ_CAMREZ010000011.1"/>
</dbReference>
<dbReference type="KEGG" id="ibu:IB211_00515c"/>
<dbReference type="EMBL" id="CP011307">
    <property type="protein sequence ID" value="ALP92910.1"/>
    <property type="molecule type" value="Genomic_DNA"/>
</dbReference>